<protein>
    <submittedName>
        <fullName evidence="1">Uncharacterized protein</fullName>
    </submittedName>
</protein>
<dbReference type="Proteomes" id="UP000316714">
    <property type="component" value="Unassembled WGS sequence"/>
</dbReference>
<dbReference type="RefSeq" id="WP_146564551.1">
    <property type="nucleotide sequence ID" value="NZ_SIHJ01000001.1"/>
</dbReference>
<proteinExistence type="predicted"/>
<dbReference type="AlphaFoldDB" id="A0A5C5VGX9"/>
<organism evidence="1 2">
    <name type="scientific">Posidoniimonas corsicana</name>
    <dbReference type="NCBI Taxonomy" id="1938618"/>
    <lineage>
        <taxon>Bacteria</taxon>
        <taxon>Pseudomonadati</taxon>
        <taxon>Planctomycetota</taxon>
        <taxon>Planctomycetia</taxon>
        <taxon>Pirellulales</taxon>
        <taxon>Lacipirellulaceae</taxon>
        <taxon>Posidoniimonas</taxon>
    </lineage>
</organism>
<sequence length="135" mass="14994">MGVHEAEAAMAALEASRCPFDYAKAHQYASSVYSYLIQKERQFPGSPSLPDISAGTTTLSPTLEARVETWMQSHPEYSPFMRTFARHYLISILAGSKGSDLYGHLAECVLEGGDFYIENGMFYLRDAAAVSKYSY</sequence>
<accession>A0A5C5VGX9</accession>
<comment type="caution">
    <text evidence="1">The sequence shown here is derived from an EMBL/GenBank/DDBJ whole genome shotgun (WGS) entry which is preliminary data.</text>
</comment>
<dbReference type="EMBL" id="SIHJ01000001">
    <property type="protein sequence ID" value="TWT37200.1"/>
    <property type="molecule type" value="Genomic_DNA"/>
</dbReference>
<reference evidence="1 2" key="1">
    <citation type="submission" date="2019-02" db="EMBL/GenBank/DDBJ databases">
        <title>Deep-cultivation of Planctomycetes and their phenomic and genomic characterization uncovers novel biology.</title>
        <authorList>
            <person name="Wiegand S."/>
            <person name="Jogler M."/>
            <person name="Boedeker C."/>
            <person name="Pinto D."/>
            <person name="Vollmers J."/>
            <person name="Rivas-Marin E."/>
            <person name="Kohn T."/>
            <person name="Peeters S.H."/>
            <person name="Heuer A."/>
            <person name="Rast P."/>
            <person name="Oberbeckmann S."/>
            <person name="Bunk B."/>
            <person name="Jeske O."/>
            <person name="Meyerdierks A."/>
            <person name="Storesund J.E."/>
            <person name="Kallscheuer N."/>
            <person name="Luecker S."/>
            <person name="Lage O.M."/>
            <person name="Pohl T."/>
            <person name="Merkel B.J."/>
            <person name="Hornburger P."/>
            <person name="Mueller R.-W."/>
            <person name="Bruemmer F."/>
            <person name="Labrenz M."/>
            <person name="Spormann A.M."/>
            <person name="Op Den Camp H."/>
            <person name="Overmann J."/>
            <person name="Amann R."/>
            <person name="Jetten M.S.M."/>
            <person name="Mascher T."/>
            <person name="Medema M.H."/>
            <person name="Devos D.P."/>
            <person name="Kaster A.-K."/>
            <person name="Ovreas L."/>
            <person name="Rohde M."/>
            <person name="Galperin M.Y."/>
            <person name="Jogler C."/>
        </authorList>
    </citation>
    <scope>NUCLEOTIDE SEQUENCE [LARGE SCALE GENOMIC DNA]</scope>
    <source>
        <strain evidence="1 2">KOR34</strain>
    </source>
</reference>
<evidence type="ECO:0000313" key="2">
    <source>
        <dbReference type="Proteomes" id="UP000316714"/>
    </source>
</evidence>
<evidence type="ECO:0000313" key="1">
    <source>
        <dbReference type="EMBL" id="TWT37200.1"/>
    </source>
</evidence>
<gene>
    <name evidence="1" type="ORF">KOR34_21470</name>
</gene>
<keyword evidence="2" id="KW-1185">Reference proteome</keyword>
<name>A0A5C5VGX9_9BACT</name>
<dbReference type="OrthoDB" id="284758at2"/>